<keyword evidence="1 3" id="KW-0812">Transmembrane</keyword>
<dbReference type="InterPro" id="IPR029062">
    <property type="entry name" value="Class_I_gatase-like"/>
</dbReference>
<dbReference type="InterPro" id="IPR011933">
    <property type="entry name" value="Double_TM_dom"/>
</dbReference>
<dbReference type="SUPFAM" id="SSF53300">
    <property type="entry name" value="vWA-like"/>
    <property type="match status" value="1"/>
</dbReference>
<evidence type="ECO:0000256" key="1">
    <source>
        <dbReference type="SAM" id="Phobius"/>
    </source>
</evidence>
<gene>
    <name evidence="3" type="ORF">SAMN05444363_0951</name>
</gene>
<feature type="domain" description="Aerotolerance regulator N-terminal" evidence="2">
    <location>
        <begin position="1"/>
        <end position="76"/>
    </location>
</feature>
<organism evidence="3 4">
    <name type="scientific">Flavobacterium terrae</name>
    <dbReference type="NCBI Taxonomy" id="415425"/>
    <lineage>
        <taxon>Bacteria</taxon>
        <taxon>Pseudomonadati</taxon>
        <taxon>Bacteroidota</taxon>
        <taxon>Flavobacteriia</taxon>
        <taxon>Flavobacteriales</taxon>
        <taxon>Flavobacteriaceae</taxon>
        <taxon>Flavobacterium</taxon>
    </lineage>
</organism>
<dbReference type="Proteomes" id="UP000184488">
    <property type="component" value="Unassembled WGS sequence"/>
</dbReference>
<evidence type="ECO:0000313" key="3">
    <source>
        <dbReference type="EMBL" id="SHI61007.1"/>
    </source>
</evidence>
<evidence type="ECO:0000313" key="4">
    <source>
        <dbReference type="Proteomes" id="UP000184488"/>
    </source>
</evidence>
<feature type="transmembrane region" description="Helical" evidence="1">
    <location>
        <begin position="56"/>
        <end position="78"/>
    </location>
</feature>
<dbReference type="RefSeq" id="WP_073309099.1">
    <property type="nucleotide sequence ID" value="NZ_FQZI01000002.1"/>
</dbReference>
<reference evidence="4" key="1">
    <citation type="submission" date="2016-11" db="EMBL/GenBank/DDBJ databases">
        <authorList>
            <person name="Varghese N."/>
            <person name="Submissions S."/>
        </authorList>
    </citation>
    <scope>NUCLEOTIDE SEQUENCE [LARGE SCALE GENOMIC DNA]</scope>
    <source>
        <strain evidence="4">DSM 18829</strain>
    </source>
</reference>
<dbReference type="PANTHER" id="PTHR37464">
    <property type="entry name" value="BLL2463 PROTEIN"/>
    <property type="match status" value="1"/>
</dbReference>
<dbReference type="EMBL" id="FQZI01000002">
    <property type="protein sequence ID" value="SHI61007.1"/>
    <property type="molecule type" value="Genomic_DNA"/>
</dbReference>
<proteinExistence type="predicted"/>
<sequence length="642" mass="73756">MHFKNPEILYFLFLLVIPILVHLFQLRRFKKEYFTNVKLLKELSVQTRKSSKIKKYLLLACRLLLLATLILAFAQPYFKANDSEGKNNQLFVIIDNSFSMQAKGQKGELLKRAVQDLLEVTPEEMNISVITNSEEFWDSNIKSIEKDLQRLNYSAIPFSLDNALTKIKSHNSNQGKDIVVVTDAIGLKTTSIEKLPENTKTYFIIPEAENFENIAIDSVYLSQTLDNFYEIGVQVSSNFEDEKSIPVSIHNKENLIAKTILKLDKKKQTLNFTIPKDDFNGYVSLHDNSLAFDNIFYFNIKKPEIINVLGIGNTEKNNFLSKIYTTPDFKFINTELSTLDYSLLQKQDVIILNELKSIPVAMHTNLKQFVQKGGNLIVIPSEENDVQNINSFLSVFGGIQFLNLENFEKKITKINFSNPLFSDVFEKKITNFQYPTVKQSFKIKSTISQAISYEDQTAFLSTLYKNSGAVYVFSSSLNKQNSNFQNSPLIVPVFYKMGVNNNKNGVKFEIIGNSKSLLVDASVNKDEVISIKNNEEDFIPMQQIMEDKIKFSNGDNPKKAGNYNIVQKNKTIGNLSFNFDRKESNLSKPSDESLDNLNEIDSLDKFFETIQIERTDNQIWKWFLIFTLLFFTLEILIQKFIK</sequence>
<keyword evidence="4" id="KW-1185">Reference proteome</keyword>
<dbReference type="NCBIfam" id="TIGR02226">
    <property type="entry name" value="two_anch"/>
    <property type="match status" value="1"/>
</dbReference>
<dbReference type="AlphaFoldDB" id="A0A1M6CJ34"/>
<dbReference type="PANTHER" id="PTHR37464:SF1">
    <property type="entry name" value="BLL2463 PROTEIN"/>
    <property type="match status" value="1"/>
</dbReference>
<dbReference type="InterPro" id="IPR024163">
    <property type="entry name" value="Aerotolerance_reg_N"/>
</dbReference>
<feature type="transmembrane region" description="Helical" evidence="1">
    <location>
        <begin position="6"/>
        <end position="24"/>
    </location>
</feature>
<dbReference type="SUPFAM" id="SSF52317">
    <property type="entry name" value="Class I glutamine amidotransferase-like"/>
    <property type="match status" value="1"/>
</dbReference>
<evidence type="ECO:0000259" key="2">
    <source>
        <dbReference type="Pfam" id="PF07584"/>
    </source>
</evidence>
<name>A0A1M6CJ34_9FLAO</name>
<keyword evidence="1" id="KW-1133">Transmembrane helix</keyword>
<dbReference type="Pfam" id="PF07584">
    <property type="entry name" value="BatA"/>
    <property type="match status" value="1"/>
</dbReference>
<dbReference type="InterPro" id="IPR036465">
    <property type="entry name" value="vWFA_dom_sf"/>
</dbReference>
<dbReference type="OrthoDB" id="9810200at2"/>
<dbReference type="STRING" id="415425.SAMN05444363_0951"/>
<accession>A0A1M6CJ34</accession>
<protein>
    <submittedName>
        <fullName evidence="3">N-terminal double-transmembrane domain-containing protein</fullName>
    </submittedName>
</protein>
<keyword evidence="1" id="KW-0472">Membrane</keyword>